<evidence type="ECO:0000313" key="9">
    <source>
        <dbReference type="Proteomes" id="UP001296776"/>
    </source>
</evidence>
<dbReference type="Proteomes" id="UP001296776">
    <property type="component" value="Unassembled WGS sequence"/>
</dbReference>
<comment type="similarity">
    <text evidence="1 6">Belongs to the acylphosphatase family.</text>
</comment>
<proteinExistence type="inferred from homology"/>
<protein>
    <recommendedName>
        <fullName evidence="3 5">acylphosphatase</fullName>
        <ecNumber evidence="2 5">3.6.1.7</ecNumber>
    </recommendedName>
</protein>
<dbReference type="AlphaFoldDB" id="A0AAJ0U344"/>
<dbReference type="Pfam" id="PF00708">
    <property type="entry name" value="Acylphosphatase"/>
    <property type="match status" value="1"/>
</dbReference>
<gene>
    <name evidence="8" type="ORF">CKO40_05235</name>
</gene>
<comment type="catalytic activity">
    <reaction evidence="4 5">
        <text>an acyl phosphate + H2O = a carboxylate + phosphate + H(+)</text>
        <dbReference type="Rhea" id="RHEA:14965"/>
        <dbReference type="ChEBI" id="CHEBI:15377"/>
        <dbReference type="ChEBI" id="CHEBI:15378"/>
        <dbReference type="ChEBI" id="CHEBI:29067"/>
        <dbReference type="ChEBI" id="CHEBI:43474"/>
        <dbReference type="ChEBI" id="CHEBI:59918"/>
        <dbReference type="EC" id="3.6.1.7"/>
    </reaction>
</comment>
<evidence type="ECO:0000256" key="4">
    <source>
        <dbReference type="ARBA" id="ARBA00047645"/>
    </source>
</evidence>
<dbReference type="EC" id="3.6.1.7" evidence="2 5"/>
<evidence type="ECO:0000313" key="8">
    <source>
        <dbReference type="EMBL" id="MBK1703960.1"/>
    </source>
</evidence>
<keyword evidence="5" id="KW-0378">Hydrolase</keyword>
<dbReference type="NCBIfam" id="NF011022">
    <property type="entry name" value="PRK14451.1"/>
    <property type="match status" value="1"/>
</dbReference>
<dbReference type="InterPro" id="IPR036046">
    <property type="entry name" value="Acylphosphatase-like_dom_sf"/>
</dbReference>
<accession>A0AAJ0U344</accession>
<feature type="domain" description="Acylphosphatase-like" evidence="7">
    <location>
        <begin position="14"/>
        <end position="99"/>
    </location>
</feature>
<comment type="caution">
    <text evidence="8">The sequence shown here is derived from an EMBL/GenBank/DDBJ whole genome shotgun (WGS) entry which is preliminary data.</text>
</comment>
<dbReference type="InterPro" id="IPR020456">
    <property type="entry name" value="Acylphosphatase"/>
</dbReference>
<dbReference type="PROSITE" id="PS51160">
    <property type="entry name" value="ACYLPHOSPHATASE_3"/>
    <property type="match status" value="1"/>
</dbReference>
<feature type="active site" evidence="5">
    <location>
        <position position="29"/>
    </location>
</feature>
<sequence length="99" mass="10531">MNQPEPKPSDGARCMRCLISGRVQGVFFRASARDQAQRLGVSGYASNLPDGRVEVLACGQPEALDAFKAWLGRGPSAAEVTDVACESVAYQHRSGFSTA</sequence>
<dbReference type="PROSITE" id="PS00150">
    <property type="entry name" value="ACYLPHOSPHATASE_1"/>
    <property type="match status" value="1"/>
</dbReference>
<dbReference type="EMBL" id="NRSJ01000006">
    <property type="protein sequence ID" value="MBK1703960.1"/>
    <property type="molecule type" value="Genomic_DNA"/>
</dbReference>
<name>A0AAJ0U344_9GAMM</name>
<evidence type="ECO:0000256" key="5">
    <source>
        <dbReference type="PROSITE-ProRule" id="PRU00520"/>
    </source>
</evidence>
<evidence type="ECO:0000256" key="1">
    <source>
        <dbReference type="ARBA" id="ARBA00005614"/>
    </source>
</evidence>
<evidence type="ECO:0000256" key="3">
    <source>
        <dbReference type="ARBA" id="ARBA00015991"/>
    </source>
</evidence>
<dbReference type="GO" id="GO:0003998">
    <property type="term" value="F:acylphosphatase activity"/>
    <property type="evidence" value="ECO:0007669"/>
    <property type="project" value="UniProtKB-EC"/>
</dbReference>
<dbReference type="PANTHER" id="PTHR47268:SF4">
    <property type="entry name" value="ACYLPHOSPHATASE"/>
    <property type="match status" value="1"/>
</dbReference>
<dbReference type="Gene3D" id="3.30.70.100">
    <property type="match status" value="1"/>
</dbReference>
<dbReference type="SUPFAM" id="SSF54975">
    <property type="entry name" value="Acylphosphatase/BLUF domain-like"/>
    <property type="match status" value="1"/>
</dbReference>
<organism evidence="8 9">
    <name type="scientific">Halochromatium glycolicum</name>
    <dbReference type="NCBI Taxonomy" id="85075"/>
    <lineage>
        <taxon>Bacteria</taxon>
        <taxon>Pseudomonadati</taxon>
        <taxon>Pseudomonadota</taxon>
        <taxon>Gammaproteobacteria</taxon>
        <taxon>Chromatiales</taxon>
        <taxon>Chromatiaceae</taxon>
        <taxon>Halochromatium</taxon>
    </lineage>
</organism>
<dbReference type="InterPro" id="IPR017968">
    <property type="entry name" value="Acylphosphatase_CS"/>
</dbReference>
<dbReference type="RefSeq" id="WP_200345133.1">
    <property type="nucleotide sequence ID" value="NZ_NRSJ01000006.1"/>
</dbReference>
<evidence type="ECO:0000256" key="2">
    <source>
        <dbReference type="ARBA" id="ARBA00012150"/>
    </source>
</evidence>
<reference evidence="8" key="2">
    <citation type="journal article" date="2020" name="Microorganisms">
        <title>Osmotic Adaptation and Compatible Solute Biosynthesis of Phototrophic Bacteria as Revealed from Genome Analyses.</title>
        <authorList>
            <person name="Imhoff J.F."/>
            <person name="Rahn T."/>
            <person name="Kunzel S."/>
            <person name="Keller A."/>
            <person name="Neulinger S.C."/>
        </authorList>
    </citation>
    <scope>NUCLEOTIDE SEQUENCE</scope>
    <source>
        <strain evidence="8">DSM 11080</strain>
    </source>
</reference>
<dbReference type="PANTHER" id="PTHR47268">
    <property type="entry name" value="ACYLPHOSPHATASE"/>
    <property type="match status" value="1"/>
</dbReference>
<evidence type="ECO:0000256" key="6">
    <source>
        <dbReference type="RuleBase" id="RU004168"/>
    </source>
</evidence>
<feature type="active site" evidence="5">
    <location>
        <position position="47"/>
    </location>
</feature>
<evidence type="ECO:0000259" key="7">
    <source>
        <dbReference type="PROSITE" id="PS51160"/>
    </source>
</evidence>
<dbReference type="InterPro" id="IPR001792">
    <property type="entry name" value="Acylphosphatase-like_dom"/>
</dbReference>
<keyword evidence="9" id="KW-1185">Reference proteome</keyword>
<reference evidence="8" key="1">
    <citation type="submission" date="2017-08" db="EMBL/GenBank/DDBJ databases">
        <authorList>
            <person name="Imhoff J.F."/>
            <person name="Rahn T."/>
            <person name="Kuenzel S."/>
            <person name="Neulinger S.C."/>
        </authorList>
    </citation>
    <scope>NUCLEOTIDE SEQUENCE</scope>
    <source>
        <strain evidence="8">DSM 11080</strain>
    </source>
</reference>